<comment type="catalytic activity">
    <reaction evidence="4">
        <text>O-phospho-L-seryl-[protein] + H2O = L-seryl-[protein] + phosphate</text>
        <dbReference type="Rhea" id="RHEA:20629"/>
        <dbReference type="Rhea" id="RHEA-COMP:9863"/>
        <dbReference type="Rhea" id="RHEA-COMP:11604"/>
        <dbReference type="ChEBI" id="CHEBI:15377"/>
        <dbReference type="ChEBI" id="CHEBI:29999"/>
        <dbReference type="ChEBI" id="CHEBI:43474"/>
        <dbReference type="ChEBI" id="CHEBI:83421"/>
        <dbReference type="EC" id="3.1.3.16"/>
    </reaction>
</comment>
<keyword evidence="2" id="KW-0378">Hydrolase</keyword>
<sequence>MVAVAAGRRGGVRRRAGCGDQSQAQQRLLAVAVAARFAEAGPPPSAEASAGGCCVELLECLLAALGVSVTAVAPAPAQYKWAVRSIRRRRPCGASAEGRRAGAEPPPPGRIAGNGASASAVASLYTMQGKKGVNQDAMVVWENFGSKDDTMFCGVFDGHGPNGHLVAKRVRDLLPVKLSANLVRNGTATGGTTPQRVEDTDAPLENEENGERPEFFPELRASFLRAFYVMDRDLKSHRNIDCAFSGTTAVTVIKQILSETKPTESFTGEAERIRQRRGRIFSLPDEPDVARVWLPTFNSPGLAMARSFGDFCLKNYGIISMPDVSYHRITEKDEFVVLATDGVWDVLSNDEVISIINKAPSRVSAARFLVESAQRAWRIRYPTSKTDDCAAVCLFLNTEVASTSSSSGTEDLTEPSSIKHSLTVKSSNVVPANLVTTLAADEEWSVLDGVSGPVTLPTLPKPKLVVNESTKD</sequence>
<name>A0A1E5VJ47_9POAL</name>
<evidence type="ECO:0000313" key="8">
    <source>
        <dbReference type="EMBL" id="OEL25148.1"/>
    </source>
</evidence>
<dbReference type="InterPro" id="IPR036457">
    <property type="entry name" value="PPM-type-like_dom_sf"/>
</dbReference>
<evidence type="ECO:0000256" key="4">
    <source>
        <dbReference type="ARBA" id="ARBA00047761"/>
    </source>
</evidence>
<evidence type="ECO:0000256" key="3">
    <source>
        <dbReference type="ARBA" id="ARBA00022912"/>
    </source>
</evidence>
<dbReference type="GO" id="GO:0004722">
    <property type="term" value="F:protein serine/threonine phosphatase activity"/>
    <property type="evidence" value="ECO:0007669"/>
    <property type="project" value="UniProtKB-EC"/>
</dbReference>
<dbReference type="Proteomes" id="UP000095767">
    <property type="component" value="Unassembled WGS sequence"/>
</dbReference>
<dbReference type="EC" id="3.1.3.16" evidence="1"/>
<dbReference type="PANTHER" id="PTHR47992">
    <property type="entry name" value="PROTEIN PHOSPHATASE"/>
    <property type="match status" value="1"/>
</dbReference>
<gene>
    <name evidence="8" type="ORF">BAE44_0013833</name>
</gene>
<proteinExistence type="predicted"/>
<evidence type="ECO:0000256" key="1">
    <source>
        <dbReference type="ARBA" id="ARBA00013081"/>
    </source>
</evidence>
<protein>
    <recommendedName>
        <fullName evidence="1">protein-serine/threonine phosphatase</fullName>
        <ecNumber evidence="1">3.1.3.16</ecNumber>
    </recommendedName>
</protein>
<evidence type="ECO:0000313" key="9">
    <source>
        <dbReference type="Proteomes" id="UP000095767"/>
    </source>
</evidence>
<dbReference type="Gene3D" id="3.60.40.10">
    <property type="entry name" value="PPM-type phosphatase domain"/>
    <property type="match status" value="2"/>
</dbReference>
<evidence type="ECO:0000256" key="5">
    <source>
        <dbReference type="ARBA" id="ARBA00048336"/>
    </source>
</evidence>
<feature type="region of interest" description="Disordered" evidence="6">
    <location>
        <begin position="184"/>
        <end position="212"/>
    </location>
</feature>
<comment type="caution">
    <text evidence="8">The sequence shown here is derived from an EMBL/GenBank/DDBJ whole genome shotgun (WGS) entry which is preliminary data.</text>
</comment>
<accession>A0A1E5VJ47</accession>
<feature type="domain" description="PPM-type phosphatase" evidence="7">
    <location>
        <begin position="121"/>
        <end position="396"/>
    </location>
</feature>
<dbReference type="Pfam" id="PF00481">
    <property type="entry name" value="PP2C"/>
    <property type="match status" value="1"/>
</dbReference>
<comment type="catalytic activity">
    <reaction evidence="5">
        <text>O-phospho-L-threonyl-[protein] + H2O = L-threonyl-[protein] + phosphate</text>
        <dbReference type="Rhea" id="RHEA:47004"/>
        <dbReference type="Rhea" id="RHEA-COMP:11060"/>
        <dbReference type="Rhea" id="RHEA-COMP:11605"/>
        <dbReference type="ChEBI" id="CHEBI:15377"/>
        <dbReference type="ChEBI" id="CHEBI:30013"/>
        <dbReference type="ChEBI" id="CHEBI:43474"/>
        <dbReference type="ChEBI" id="CHEBI:61977"/>
        <dbReference type="EC" id="3.1.3.16"/>
    </reaction>
</comment>
<feature type="region of interest" description="Disordered" evidence="6">
    <location>
        <begin position="93"/>
        <end position="113"/>
    </location>
</feature>
<evidence type="ECO:0000259" key="7">
    <source>
        <dbReference type="PROSITE" id="PS51746"/>
    </source>
</evidence>
<evidence type="ECO:0000256" key="2">
    <source>
        <dbReference type="ARBA" id="ARBA00022801"/>
    </source>
</evidence>
<dbReference type="EMBL" id="LWDX02037991">
    <property type="protein sequence ID" value="OEL25148.1"/>
    <property type="molecule type" value="Genomic_DNA"/>
</dbReference>
<dbReference type="STRING" id="888268.A0A1E5VJ47"/>
<dbReference type="AlphaFoldDB" id="A0A1E5VJ47"/>
<keyword evidence="9" id="KW-1185">Reference proteome</keyword>
<dbReference type="SMART" id="SM00332">
    <property type="entry name" value="PP2Cc"/>
    <property type="match status" value="1"/>
</dbReference>
<dbReference type="CDD" id="cd00143">
    <property type="entry name" value="PP2Cc"/>
    <property type="match status" value="1"/>
</dbReference>
<dbReference type="OrthoDB" id="10264738at2759"/>
<keyword evidence="3" id="KW-0904">Protein phosphatase</keyword>
<dbReference type="InterPro" id="IPR001932">
    <property type="entry name" value="PPM-type_phosphatase-like_dom"/>
</dbReference>
<dbReference type="InterPro" id="IPR015655">
    <property type="entry name" value="PP2C"/>
</dbReference>
<dbReference type="SUPFAM" id="SSF81606">
    <property type="entry name" value="PP2C-like"/>
    <property type="match status" value="1"/>
</dbReference>
<organism evidence="8 9">
    <name type="scientific">Dichanthelium oligosanthes</name>
    <dbReference type="NCBI Taxonomy" id="888268"/>
    <lineage>
        <taxon>Eukaryota</taxon>
        <taxon>Viridiplantae</taxon>
        <taxon>Streptophyta</taxon>
        <taxon>Embryophyta</taxon>
        <taxon>Tracheophyta</taxon>
        <taxon>Spermatophyta</taxon>
        <taxon>Magnoliopsida</taxon>
        <taxon>Liliopsida</taxon>
        <taxon>Poales</taxon>
        <taxon>Poaceae</taxon>
        <taxon>PACMAD clade</taxon>
        <taxon>Panicoideae</taxon>
        <taxon>Panicodae</taxon>
        <taxon>Paniceae</taxon>
        <taxon>Dichantheliinae</taxon>
        <taxon>Dichanthelium</taxon>
    </lineage>
</organism>
<evidence type="ECO:0000256" key="6">
    <source>
        <dbReference type="SAM" id="MobiDB-lite"/>
    </source>
</evidence>
<feature type="compositionally biased region" description="Polar residues" evidence="6">
    <location>
        <begin position="184"/>
        <end position="195"/>
    </location>
</feature>
<dbReference type="PROSITE" id="PS51746">
    <property type="entry name" value="PPM_2"/>
    <property type="match status" value="1"/>
</dbReference>
<reference evidence="8 9" key="1">
    <citation type="submission" date="2016-09" db="EMBL/GenBank/DDBJ databases">
        <title>The draft genome of Dichanthelium oligosanthes: A C3 panicoid grass species.</title>
        <authorList>
            <person name="Studer A.J."/>
            <person name="Schnable J.C."/>
            <person name="Brutnell T.P."/>
        </authorList>
    </citation>
    <scope>NUCLEOTIDE SEQUENCE [LARGE SCALE GENOMIC DNA]</scope>
    <source>
        <strain evidence="9">cv. Kellogg 1175</strain>
        <tissue evidence="8">Leaf</tissue>
    </source>
</reference>